<evidence type="ECO:0000256" key="7">
    <source>
        <dbReference type="ARBA" id="ARBA00048348"/>
    </source>
</evidence>
<dbReference type="AlphaFoldDB" id="T1L047"/>
<evidence type="ECO:0000256" key="5">
    <source>
        <dbReference type="ARBA" id="ARBA00022833"/>
    </source>
</evidence>
<keyword evidence="5 8" id="KW-0862">Zinc</keyword>
<evidence type="ECO:0000256" key="1">
    <source>
        <dbReference type="ARBA" id="ARBA00001947"/>
    </source>
</evidence>
<dbReference type="EC" id="4.2.1.1" evidence="3 8"/>
<comment type="catalytic activity">
    <reaction evidence="7 8">
        <text>hydrogencarbonate + H(+) = CO2 + H2O</text>
        <dbReference type="Rhea" id="RHEA:10748"/>
        <dbReference type="ChEBI" id="CHEBI:15377"/>
        <dbReference type="ChEBI" id="CHEBI:15378"/>
        <dbReference type="ChEBI" id="CHEBI:16526"/>
        <dbReference type="ChEBI" id="CHEBI:17544"/>
        <dbReference type="EC" id="4.2.1.1"/>
    </reaction>
</comment>
<evidence type="ECO:0000256" key="2">
    <source>
        <dbReference type="ARBA" id="ARBA00010718"/>
    </source>
</evidence>
<evidence type="ECO:0000256" key="3">
    <source>
        <dbReference type="ARBA" id="ARBA00012925"/>
    </source>
</evidence>
<comment type="similarity">
    <text evidence="2 8">Belongs to the alpha-carbonic anhydrase family.</text>
</comment>
<dbReference type="GO" id="GO:0008270">
    <property type="term" value="F:zinc ion binding"/>
    <property type="evidence" value="ECO:0007669"/>
    <property type="project" value="UniProtKB-UniRule"/>
</dbReference>
<evidence type="ECO:0000256" key="9">
    <source>
        <dbReference type="SAM" id="MobiDB-lite"/>
    </source>
</evidence>
<dbReference type="Pfam" id="PF00194">
    <property type="entry name" value="Carb_anhydrase"/>
    <property type="match status" value="1"/>
</dbReference>
<dbReference type="PROSITE" id="PS00162">
    <property type="entry name" value="ALPHA_CA_1"/>
    <property type="match status" value="1"/>
</dbReference>
<dbReference type="Proteomes" id="UP000015104">
    <property type="component" value="Unassembled WGS sequence"/>
</dbReference>
<evidence type="ECO:0000256" key="4">
    <source>
        <dbReference type="ARBA" id="ARBA00022723"/>
    </source>
</evidence>
<comment type="cofactor">
    <cofactor evidence="1 8">
        <name>Zn(2+)</name>
        <dbReference type="ChEBI" id="CHEBI:29105"/>
    </cofactor>
</comment>
<dbReference type="PANTHER" id="PTHR18952:SF141">
    <property type="entry name" value="CARBONIC ANHYDRASE"/>
    <property type="match status" value="1"/>
</dbReference>
<proteinExistence type="inferred from homology"/>
<dbReference type="SUPFAM" id="SSF51069">
    <property type="entry name" value="Carbonic anhydrase"/>
    <property type="match status" value="1"/>
</dbReference>
<dbReference type="InterPro" id="IPR018338">
    <property type="entry name" value="Carbonic_anhydrase_a-class_CS"/>
</dbReference>
<comment type="function">
    <text evidence="8">Reversible hydration of carbon dioxide.</text>
</comment>
<name>T1L047_TETUR</name>
<dbReference type="KEGG" id="tut:107368910"/>
<keyword evidence="4 8" id="KW-0479">Metal-binding</keyword>
<evidence type="ECO:0000256" key="8">
    <source>
        <dbReference type="RuleBase" id="RU367011"/>
    </source>
</evidence>
<dbReference type="InterPro" id="IPR001148">
    <property type="entry name" value="CA_dom"/>
</dbReference>
<dbReference type="GO" id="GO:0005737">
    <property type="term" value="C:cytoplasm"/>
    <property type="evidence" value="ECO:0007669"/>
    <property type="project" value="TreeGrafter"/>
</dbReference>
<dbReference type="STRING" id="32264.T1L047"/>
<dbReference type="PANTHER" id="PTHR18952">
    <property type="entry name" value="CARBONIC ANHYDRASE"/>
    <property type="match status" value="1"/>
</dbReference>
<dbReference type="GO" id="GO:0004089">
    <property type="term" value="F:carbonate dehydratase activity"/>
    <property type="evidence" value="ECO:0007669"/>
    <property type="project" value="UniProtKB-UniRule"/>
</dbReference>
<dbReference type="InterPro" id="IPR023561">
    <property type="entry name" value="Carbonic_anhydrase_a-class"/>
</dbReference>
<gene>
    <name evidence="11" type="primary">107368910</name>
</gene>
<keyword evidence="12" id="KW-1185">Reference proteome</keyword>
<evidence type="ECO:0000256" key="6">
    <source>
        <dbReference type="ARBA" id="ARBA00023239"/>
    </source>
</evidence>
<protein>
    <recommendedName>
        <fullName evidence="3 8">Carbonic anhydrase</fullName>
        <ecNumber evidence="3 8">4.2.1.1</ecNumber>
    </recommendedName>
</protein>
<dbReference type="PROSITE" id="PS51144">
    <property type="entry name" value="ALPHA_CA_2"/>
    <property type="match status" value="1"/>
</dbReference>
<feature type="region of interest" description="Disordered" evidence="9">
    <location>
        <begin position="1"/>
        <end position="23"/>
    </location>
</feature>
<sequence length="278" mass="31131">MSTSVCQQPAPAPSGPEIGPAKWTQFNSPTLAPGKRQSPINIDRSTCLVKKHLVARPLRYEFPTLIENLEMVNSGHGWTVNIPPHIADKTALTDGPLTYKYKLVQFHAHWGCDSSCGSEHTIDGHSYAAELHFVHYNSTLFSSFGEAVQKDLGLSVIAVFLEIGNKKNDQVEKIVKNLKSIKYKEEKTTISEAISLAGFFPEKKSYFTYEGSLTTSPYYESVTWIVFENPVTVTVDQIVSMRQLMCTTKAMENKESHGLAQNYRLPQPLNGREVTYVR</sequence>
<evidence type="ECO:0000259" key="10">
    <source>
        <dbReference type="PROSITE" id="PS51144"/>
    </source>
</evidence>
<dbReference type="EnsemblMetazoa" id="tetur29g01180.1">
    <property type="protein sequence ID" value="tetur29g01180.1"/>
    <property type="gene ID" value="tetur29g01180"/>
</dbReference>
<dbReference type="HOGENOM" id="CLU_039326_2_1_1"/>
<dbReference type="InterPro" id="IPR036398">
    <property type="entry name" value="CA_dom_sf"/>
</dbReference>
<evidence type="ECO:0000313" key="11">
    <source>
        <dbReference type="EnsemblMetazoa" id="tetur29g01180.1"/>
    </source>
</evidence>
<dbReference type="SMART" id="SM01057">
    <property type="entry name" value="Carb_anhydrase"/>
    <property type="match status" value="1"/>
</dbReference>
<feature type="domain" description="Alpha-carbonic anhydrase" evidence="10">
    <location>
        <begin position="9"/>
        <end position="278"/>
    </location>
</feature>
<dbReference type="Gene3D" id="3.10.200.10">
    <property type="entry name" value="Alpha carbonic anhydrase"/>
    <property type="match status" value="1"/>
</dbReference>
<keyword evidence="6 8" id="KW-0456">Lyase</keyword>
<reference evidence="11" key="2">
    <citation type="submission" date="2015-06" db="UniProtKB">
        <authorList>
            <consortium name="EnsemblMetazoa"/>
        </authorList>
    </citation>
    <scope>IDENTIFICATION</scope>
</reference>
<evidence type="ECO:0000313" key="12">
    <source>
        <dbReference type="Proteomes" id="UP000015104"/>
    </source>
</evidence>
<accession>T1L047</accession>
<dbReference type="EMBL" id="CAEY01000762">
    <property type="status" value="NOT_ANNOTATED_CDS"/>
    <property type="molecule type" value="Genomic_DNA"/>
</dbReference>
<dbReference type="eggNOG" id="KOG0382">
    <property type="taxonomic scope" value="Eukaryota"/>
</dbReference>
<dbReference type="CDD" id="cd00326">
    <property type="entry name" value="alpha_CA"/>
    <property type="match status" value="1"/>
</dbReference>
<organism evidence="11 12">
    <name type="scientific">Tetranychus urticae</name>
    <name type="common">Two-spotted spider mite</name>
    <dbReference type="NCBI Taxonomy" id="32264"/>
    <lineage>
        <taxon>Eukaryota</taxon>
        <taxon>Metazoa</taxon>
        <taxon>Ecdysozoa</taxon>
        <taxon>Arthropoda</taxon>
        <taxon>Chelicerata</taxon>
        <taxon>Arachnida</taxon>
        <taxon>Acari</taxon>
        <taxon>Acariformes</taxon>
        <taxon>Trombidiformes</taxon>
        <taxon>Prostigmata</taxon>
        <taxon>Eleutherengona</taxon>
        <taxon>Raphignathae</taxon>
        <taxon>Tetranychoidea</taxon>
        <taxon>Tetranychidae</taxon>
        <taxon>Tetranychus</taxon>
    </lineage>
</organism>
<dbReference type="OrthoDB" id="429145at2759"/>
<reference evidence="12" key="1">
    <citation type="submission" date="2011-08" db="EMBL/GenBank/DDBJ databases">
        <authorList>
            <person name="Rombauts S."/>
        </authorList>
    </citation>
    <scope>NUCLEOTIDE SEQUENCE</scope>
    <source>
        <strain evidence="12">London</strain>
    </source>
</reference>